<dbReference type="PANTHER" id="PTHR13158">
    <property type="match status" value="1"/>
</dbReference>
<dbReference type="GO" id="GO:0005739">
    <property type="term" value="C:mitochondrion"/>
    <property type="evidence" value="ECO:0007669"/>
    <property type="project" value="TreeGrafter"/>
</dbReference>
<dbReference type="Proteomes" id="UP000054560">
    <property type="component" value="Unassembled WGS sequence"/>
</dbReference>
<dbReference type="RefSeq" id="XP_014148965.1">
    <property type="nucleotide sequence ID" value="XM_014293490.1"/>
</dbReference>
<accession>A0A0L0FGC2</accession>
<dbReference type="OrthoDB" id="5864238at2759"/>
<name>A0A0L0FGC2_9EUKA</name>
<gene>
    <name evidence="1" type="ORF">SARC_12406</name>
</gene>
<protein>
    <submittedName>
        <fullName evidence="1">Uncharacterized protein</fullName>
    </submittedName>
</protein>
<sequence>MATNYDVKAPEDGLKLINLLVVTKLSRFAYEKVRHPEMSDTELAESLNMRGSMYKSLKTRHDIHQRYVDTMIDILTRHGCHLNVSGVKDFVQWEWC</sequence>
<evidence type="ECO:0000313" key="1">
    <source>
        <dbReference type="EMBL" id="KNC75063.1"/>
    </source>
</evidence>
<dbReference type="AlphaFoldDB" id="A0A0L0FGC2"/>
<reference evidence="1 2" key="1">
    <citation type="submission" date="2011-02" db="EMBL/GenBank/DDBJ databases">
        <title>The Genome Sequence of Sphaeroforma arctica JP610.</title>
        <authorList>
            <consortium name="The Broad Institute Genome Sequencing Platform"/>
            <person name="Russ C."/>
            <person name="Cuomo C."/>
            <person name="Young S.K."/>
            <person name="Zeng Q."/>
            <person name="Gargeya S."/>
            <person name="Alvarado L."/>
            <person name="Berlin A."/>
            <person name="Chapman S.B."/>
            <person name="Chen Z."/>
            <person name="Freedman E."/>
            <person name="Gellesch M."/>
            <person name="Goldberg J."/>
            <person name="Griggs A."/>
            <person name="Gujja S."/>
            <person name="Heilman E."/>
            <person name="Heiman D."/>
            <person name="Howarth C."/>
            <person name="Mehta T."/>
            <person name="Neiman D."/>
            <person name="Pearson M."/>
            <person name="Roberts A."/>
            <person name="Saif S."/>
            <person name="Shea T."/>
            <person name="Shenoy N."/>
            <person name="Sisk P."/>
            <person name="Stolte C."/>
            <person name="Sykes S."/>
            <person name="White J."/>
            <person name="Yandava C."/>
            <person name="Burger G."/>
            <person name="Gray M.W."/>
            <person name="Holland P.W.H."/>
            <person name="King N."/>
            <person name="Lang F.B.F."/>
            <person name="Roger A.J."/>
            <person name="Ruiz-Trillo I."/>
            <person name="Haas B."/>
            <person name="Nusbaum C."/>
            <person name="Birren B."/>
        </authorList>
    </citation>
    <scope>NUCLEOTIDE SEQUENCE [LARGE SCALE GENOMIC DNA]</scope>
    <source>
        <strain evidence="1 2">JP610</strain>
    </source>
</reference>
<proteinExistence type="predicted"/>
<keyword evidence="2" id="KW-1185">Reference proteome</keyword>
<evidence type="ECO:0000313" key="2">
    <source>
        <dbReference type="Proteomes" id="UP000054560"/>
    </source>
</evidence>
<dbReference type="GO" id="GO:0003951">
    <property type="term" value="F:NAD+ kinase activity"/>
    <property type="evidence" value="ECO:0007669"/>
    <property type="project" value="TreeGrafter"/>
</dbReference>
<dbReference type="EMBL" id="KQ243876">
    <property type="protein sequence ID" value="KNC75063.1"/>
    <property type="molecule type" value="Genomic_DNA"/>
</dbReference>
<dbReference type="STRING" id="667725.A0A0L0FGC2"/>
<dbReference type="GeneID" id="25912910"/>
<organism evidence="1 2">
    <name type="scientific">Sphaeroforma arctica JP610</name>
    <dbReference type="NCBI Taxonomy" id="667725"/>
    <lineage>
        <taxon>Eukaryota</taxon>
        <taxon>Ichthyosporea</taxon>
        <taxon>Ichthyophonida</taxon>
        <taxon>Sphaeroforma</taxon>
    </lineage>
</organism>
<dbReference type="GO" id="GO:0019674">
    <property type="term" value="P:NAD+ metabolic process"/>
    <property type="evidence" value="ECO:0007669"/>
    <property type="project" value="TreeGrafter"/>
</dbReference>
<dbReference type="PANTHER" id="PTHR13158:SF5">
    <property type="entry name" value="NAD KINASE 2, MITOCHONDRIAL"/>
    <property type="match status" value="1"/>
</dbReference>